<keyword evidence="2" id="KW-0732">Signal</keyword>
<dbReference type="FunCoup" id="A0A2G5F0W1">
    <property type="interactions" value="185"/>
</dbReference>
<gene>
    <name evidence="4" type="ORF">AQUCO_00300849v1</name>
</gene>
<evidence type="ECO:0000259" key="3">
    <source>
        <dbReference type="Pfam" id="PF01764"/>
    </source>
</evidence>
<dbReference type="InParanoid" id="A0A2G5F0W1"/>
<dbReference type="SUPFAM" id="SSF53474">
    <property type="entry name" value="alpha/beta-Hydrolases"/>
    <property type="match status" value="1"/>
</dbReference>
<dbReference type="AlphaFoldDB" id="A0A2G5F0W1"/>
<evidence type="ECO:0000256" key="1">
    <source>
        <dbReference type="SAM" id="MobiDB-lite"/>
    </source>
</evidence>
<dbReference type="EMBL" id="KZ305020">
    <property type="protein sequence ID" value="PIA61609.1"/>
    <property type="molecule type" value="Genomic_DNA"/>
</dbReference>
<dbReference type="CDD" id="cd00519">
    <property type="entry name" value="Lipase_3"/>
    <property type="match status" value="1"/>
</dbReference>
<organism evidence="4 5">
    <name type="scientific">Aquilegia coerulea</name>
    <name type="common">Rocky mountain columbine</name>
    <dbReference type="NCBI Taxonomy" id="218851"/>
    <lineage>
        <taxon>Eukaryota</taxon>
        <taxon>Viridiplantae</taxon>
        <taxon>Streptophyta</taxon>
        <taxon>Embryophyta</taxon>
        <taxon>Tracheophyta</taxon>
        <taxon>Spermatophyta</taxon>
        <taxon>Magnoliopsida</taxon>
        <taxon>Ranunculales</taxon>
        <taxon>Ranunculaceae</taxon>
        <taxon>Thalictroideae</taxon>
        <taxon>Aquilegia</taxon>
    </lineage>
</organism>
<sequence>MGRFGWLKVVILLSMLAVSGARELKVKDDFPIYNHTLAMILVEYSSAVYMSDLTELFTWTCNRCDGLTEGFEMLELIVDVQHCLQAFVGVAQDLNAIVVAFRGTQEHSIQNWIEDLFWKQLDLNYPGMPDAMVHHGFYSAYHNTTIRPGVLNAVKRGKKLYGDIPVMVTGHSMGGAMASFCALDLVVNHRAENVQLMTFGQPRIGNAAFASYFSQNVPNAIRVTHEHDMVPHLPPYYTHFPQKTYHHFAREVWVYNIGLGSLVYTVEKICDNSGEDPSCSRSVSGSSISDHLTYFGVDLMAETWGSCRIVMSSHIANYSATDLRGNLVLSRNPTSSTLRRNSQTKGQSSSVL</sequence>
<feature type="region of interest" description="Disordered" evidence="1">
    <location>
        <begin position="332"/>
        <end position="352"/>
    </location>
</feature>
<dbReference type="InterPro" id="IPR002921">
    <property type="entry name" value="Fungal_lipase-type"/>
</dbReference>
<protein>
    <recommendedName>
        <fullName evidence="3">Fungal lipase-type domain-containing protein</fullName>
    </recommendedName>
</protein>
<name>A0A2G5F0W1_AQUCA</name>
<dbReference type="InterPro" id="IPR029058">
    <property type="entry name" value="AB_hydrolase_fold"/>
</dbReference>
<evidence type="ECO:0000313" key="4">
    <source>
        <dbReference type="EMBL" id="PIA61609.1"/>
    </source>
</evidence>
<feature type="chain" id="PRO_5013828329" description="Fungal lipase-type domain-containing protein" evidence="2">
    <location>
        <begin position="22"/>
        <end position="352"/>
    </location>
</feature>
<dbReference type="PANTHER" id="PTHR45856">
    <property type="entry name" value="ALPHA/BETA-HYDROLASES SUPERFAMILY PROTEIN"/>
    <property type="match status" value="1"/>
</dbReference>
<accession>A0A2G5F0W1</accession>
<evidence type="ECO:0000256" key="2">
    <source>
        <dbReference type="SAM" id="SignalP"/>
    </source>
</evidence>
<dbReference type="GO" id="GO:0006629">
    <property type="term" value="P:lipid metabolic process"/>
    <property type="evidence" value="ECO:0007669"/>
    <property type="project" value="InterPro"/>
</dbReference>
<keyword evidence="5" id="KW-1185">Reference proteome</keyword>
<feature type="signal peptide" evidence="2">
    <location>
        <begin position="1"/>
        <end position="21"/>
    </location>
</feature>
<evidence type="ECO:0000313" key="5">
    <source>
        <dbReference type="Proteomes" id="UP000230069"/>
    </source>
</evidence>
<dbReference type="Pfam" id="PF01764">
    <property type="entry name" value="Lipase_3"/>
    <property type="match status" value="1"/>
</dbReference>
<dbReference type="Gene3D" id="3.40.50.1820">
    <property type="entry name" value="alpha/beta hydrolase"/>
    <property type="match status" value="1"/>
</dbReference>
<feature type="domain" description="Fungal lipase-type" evidence="3">
    <location>
        <begin position="98"/>
        <end position="236"/>
    </location>
</feature>
<proteinExistence type="predicted"/>
<dbReference type="STRING" id="218851.A0A2G5F0W1"/>
<reference evidence="4 5" key="1">
    <citation type="submission" date="2017-09" db="EMBL/GenBank/DDBJ databases">
        <title>WGS assembly of Aquilegia coerulea Goldsmith.</title>
        <authorList>
            <person name="Hodges S."/>
            <person name="Kramer E."/>
            <person name="Nordborg M."/>
            <person name="Tomkins J."/>
            <person name="Borevitz J."/>
            <person name="Derieg N."/>
            <person name="Yan J."/>
            <person name="Mihaltcheva S."/>
            <person name="Hayes R.D."/>
            <person name="Rokhsar D."/>
        </authorList>
    </citation>
    <scope>NUCLEOTIDE SEQUENCE [LARGE SCALE GENOMIC DNA]</scope>
    <source>
        <strain evidence="5">cv. Goldsmith</strain>
    </source>
</reference>
<dbReference type="OrthoDB" id="426718at2759"/>
<dbReference type="Proteomes" id="UP000230069">
    <property type="component" value="Unassembled WGS sequence"/>
</dbReference>
<dbReference type="InterPro" id="IPR051218">
    <property type="entry name" value="Sec_MonoDiacylglyc_Lipase"/>
</dbReference>
<dbReference type="PANTHER" id="PTHR45856:SF11">
    <property type="entry name" value="FUNGAL LIPASE-LIKE DOMAIN-CONTAINING PROTEIN"/>
    <property type="match status" value="1"/>
</dbReference>